<evidence type="ECO:0000256" key="1">
    <source>
        <dbReference type="SAM" id="Phobius"/>
    </source>
</evidence>
<keyword evidence="3" id="KW-1185">Reference proteome</keyword>
<protein>
    <submittedName>
        <fullName evidence="2">Uncharacterized protein</fullName>
    </submittedName>
</protein>
<accession>A0ABU7XIC8</accession>
<comment type="caution">
    <text evidence="2">The sequence shown here is derived from an EMBL/GenBank/DDBJ whole genome shotgun (WGS) entry which is preliminary data.</text>
</comment>
<proteinExistence type="predicted"/>
<feature type="transmembrane region" description="Helical" evidence="1">
    <location>
        <begin position="81"/>
        <end position="102"/>
    </location>
</feature>
<evidence type="ECO:0000313" key="3">
    <source>
        <dbReference type="Proteomes" id="UP001350748"/>
    </source>
</evidence>
<dbReference type="Proteomes" id="UP001350748">
    <property type="component" value="Unassembled WGS sequence"/>
</dbReference>
<keyword evidence="1" id="KW-1133">Transmembrane helix</keyword>
<organism evidence="2 3">
    <name type="scientific">Methylocystis borbori</name>
    <dbReference type="NCBI Taxonomy" id="3118750"/>
    <lineage>
        <taxon>Bacteria</taxon>
        <taxon>Pseudomonadati</taxon>
        <taxon>Pseudomonadota</taxon>
        <taxon>Alphaproteobacteria</taxon>
        <taxon>Hyphomicrobiales</taxon>
        <taxon>Methylocystaceae</taxon>
        <taxon>Methylocystis</taxon>
    </lineage>
</organism>
<keyword evidence="1" id="KW-0472">Membrane</keyword>
<dbReference type="EMBL" id="JAZHYN010000032">
    <property type="protein sequence ID" value="MEF3367128.1"/>
    <property type="molecule type" value="Genomic_DNA"/>
</dbReference>
<feature type="transmembrane region" description="Helical" evidence="1">
    <location>
        <begin position="109"/>
        <end position="133"/>
    </location>
</feature>
<feature type="transmembrane region" description="Helical" evidence="1">
    <location>
        <begin position="54"/>
        <end position="75"/>
    </location>
</feature>
<sequence length="184" mass="18815">MTFTLSALSPERRFALWAITLIVASVLSSFALACAIPLAGFATVAALTSKRRAALLLTGAVWLANQSVGFLFQHYPTDASTLAWGAGLGVIALLSCETAGLLARRFDGIAGGVASFLAAFVVYEGLILAATAATGPGVEHVTAPVVSWIFFVNLCAFVGLMTAKAAGGVLADRKAPAAFAPRAA</sequence>
<name>A0ABU7XIC8_9HYPH</name>
<feature type="transmembrane region" description="Helical" evidence="1">
    <location>
        <begin position="14"/>
        <end position="47"/>
    </location>
</feature>
<gene>
    <name evidence="2" type="ORF">V3H18_11345</name>
</gene>
<dbReference type="RefSeq" id="WP_332082160.1">
    <property type="nucleotide sequence ID" value="NZ_JAZHYN010000032.1"/>
</dbReference>
<evidence type="ECO:0000313" key="2">
    <source>
        <dbReference type="EMBL" id="MEF3367128.1"/>
    </source>
</evidence>
<reference evidence="2 3" key="1">
    <citation type="submission" date="2024-02" db="EMBL/GenBank/DDBJ databases">
        <authorList>
            <person name="Grouzdev D."/>
        </authorList>
    </citation>
    <scope>NUCLEOTIDE SEQUENCE [LARGE SCALE GENOMIC DNA]</scope>
    <source>
        <strain evidence="2 3">9N</strain>
    </source>
</reference>
<keyword evidence="1" id="KW-0812">Transmembrane</keyword>
<feature type="transmembrane region" description="Helical" evidence="1">
    <location>
        <begin position="145"/>
        <end position="163"/>
    </location>
</feature>